<keyword evidence="1" id="KW-0812">Transmembrane</keyword>
<dbReference type="Proteomes" id="UP000765160">
    <property type="component" value="Unassembled WGS sequence"/>
</dbReference>
<feature type="transmembrane region" description="Helical" evidence="1">
    <location>
        <begin position="12"/>
        <end position="34"/>
    </location>
</feature>
<name>A0ABX1F0F3_9PROT</name>
<sequence>MASPASSGQEGALPRLLMIGLAAMVAIGLAAPLLVLALPFPIAIALGGLGAFLVGVALALRLRTGAFVALGLVALFGFIGVAAEAALWLRLGGGVEARLASVAEASAAPEATRLVFPEATARADLAGEARSRIPRSAGPPVELSAFAVPLVPQGWDRAQPVAAFLVCAETRAATPCAATFPARLTEAFRATPRPEAAQAALALHGLTAVAEPAFLAMTDEIAAERARAGWMALAWPVLAWLAWAAGLAVYRMISLPRRRPARI</sequence>
<protein>
    <submittedName>
        <fullName evidence="2">Uncharacterized protein</fullName>
    </submittedName>
</protein>
<dbReference type="EMBL" id="JAAVTX010000004">
    <property type="protein sequence ID" value="NKE45815.1"/>
    <property type="molecule type" value="Genomic_DNA"/>
</dbReference>
<reference evidence="2 3" key="1">
    <citation type="submission" date="2020-03" db="EMBL/GenBank/DDBJ databases">
        <title>Roseomonas selenitidurans sp. nov. isolated from soil.</title>
        <authorList>
            <person name="Liu H."/>
        </authorList>
    </citation>
    <scope>NUCLEOTIDE SEQUENCE [LARGE SCALE GENOMIC DNA]</scope>
    <source>
        <strain evidence="2 3">JCM 15073</strain>
    </source>
</reference>
<comment type="caution">
    <text evidence="2">The sequence shown here is derived from an EMBL/GenBank/DDBJ whole genome shotgun (WGS) entry which is preliminary data.</text>
</comment>
<dbReference type="RefSeq" id="WP_168050354.1">
    <property type="nucleotide sequence ID" value="NZ_JAATJR010000004.1"/>
</dbReference>
<accession>A0ABX1F0F3</accession>
<keyword evidence="1" id="KW-0472">Membrane</keyword>
<keyword evidence="1" id="KW-1133">Transmembrane helix</keyword>
<keyword evidence="3" id="KW-1185">Reference proteome</keyword>
<evidence type="ECO:0000313" key="3">
    <source>
        <dbReference type="Proteomes" id="UP000765160"/>
    </source>
</evidence>
<proteinExistence type="predicted"/>
<feature type="transmembrane region" description="Helical" evidence="1">
    <location>
        <begin position="233"/>
        <end position="253"/>
    </location>
</feature>
<organism evidence="2 3">
    <name type="scientific">Falsiroseomonas frigidaquae</name>
    <dbReference type="NCBI Taxonomy" id="487318"/>
    <lineage>
        <taxon>Bacteria</taxon>
        <taxon>Pseudomonadati</taxon>
        <taxon>Pseudomonadota</taxon>
        <taxon>Alphaproteobacteria</taxon>
        <taxon>Acetobacterales</taxon>
        <taxon>Roseomonadaceae</taxon>
        <taxon>Falsiroseomonas</taxon>
    </lineage>
</organism>
<gene>
    <name evidence="2" type="ORF">HB662_13575</name>
</gene>
<evidence type="ECO:0000313" key="2">
    <source>
        <dbReference type="EMBL" id="NKE45815.1"/>
    </source>
</evidence>
<feature type="transmembrane region" description="Helical" evidence="1">
    <location>
        <begin position="40"/>
        <end position="60"/>
    </location>
</feature>
<feature type="transmembrane region" description="Helical" evidence="1">
    <location>
        <begin position="67"/>
        <end position="89"/>
    </location>
</feature>
<evidence type="ECO:0000256" key="1">
    <source>
        <dbReference type="SAM" id="Phobius"/>
    </source>
</evidence>